<sequence length="126" mass="14527">MNDSEVRGALAAHWAASDVNDFDAEHRIYRSDAVLEYPQSGERIRGRDNIQASREAQPNAKRFTVRRIVGSGDLWISELIMTYDDHPYYVVSIAEFENGEIIRETQYFSDPFEPGPSRAQWVEQMD</sequence>
<dbReference type="InterPro" id="IPR032710">
    <property type="entry name" value="NTF2-like_dom_sf"/>
</dbReference>
<name>A0A0D1LHQ1_9MYCO</name>
<accession>A0A0D1LHQ1</accession>
<organism evidence="2 3">
    <name type="scientific">Mycolicibacterium llatzerense</name>
    <dbReference type="NCBI Taxonomy" id="280871"/>
    <lineage>
        <taxon>Bacteria</taxon>
        <taxon>Bacillati</taxon>
        <taxon>Actinomycetota</taxon>
        <taxon>Actinomycetes</taxon>
        <taxon>Mycobacteriales</taxon>
        <taxon>Mycobacteriaceae</taxon>
        <taxon>Mycolicibacterium</taxon>
    </lineage>
</organism>
<feature type="domain" description="SnoaL-like" evidence="1">
    <location>
        <begin position="12"/>
        <end position="103"/>
    </location>
</feature>
<gene>
    <name evidence="2" type="ORF">TL10_04805</name>
</gene>
<dbReference type="SUPFAM" id="SSF54427">
    <property type="entry name" value="NTF2-like"/>
    <property type="match status" value="1"/>
</dbReference>
<dbReference type="RefSeq" id="WP_043395685.1">
    <property type="nucleotide sequence ID" value="NZ_JXST01000005.1"/>
</dbReference>
<evidence type="ECO:0000313" key="2">
    <source>
        <dbReference type="EMBL" id="KIU17987.1"/>
    </source>
</evidence>
<comment type="caution">
    <text evidence="2">The sequence shown here is derived from an EMBL/GenBank/DDBJ whole genome shotgun (WGS) entry which is preliminary data.</text>
</comment>
<dbReference type="Gene3D" id="3.10.450.50">
    <property type="match status" value="1"/>
</dbReference>
<keyword evidence="3" id="KW-1185">Reference proteome</keyword>
<dbReference type="EMBL" id="JXST01000005">
    <property type="protein sequence ID" value="KIU17987.1"/>
    <property type="molecule type" value="Genomic_DNA"/>
</dbReference>
<dbReference type="STRING" id="280871.TL10_04805"/>
<proteinExistence type="predicted"/>
<protein>
    <recommendedName>
        <fullName evidence="1">SnoaL-like domain-containing protein</fullName>
    </recommendedName>
</protein>
<evidence type="ECO:0000313" key="3">
    <source>
        <dbReference type="Proteomes" id="UP000032221"/>
    </source>
</evidence>
<dbReference type="PATRIC" id="fig|280871.6.peg.982"/>
<dbReference type="Proteomes" id="UP000032221">
    <property type="component" value="Unassembled WGS sequence"/>
</dbReference>
<dbReference type="InterPro" id="IPR037401">
    <property type="entry name" value="SnoaL-like"/>
</dbReference>
<dbReference type="AlphaFoldDB" id="A0A0D1LHQ1"/>
<evidence type="ECO:0000259" key="1">
    <source>
        <dbReference type="Pfam" id="PF12680"/>
    </source>
</evidence>
<reference evidence="2 3" key="1">
    <citation type="submission" date="2015-01" db="EMBL/GenBank/DDBJ databases">
        <title>Genome sequence of Mycobacterium llatzerense and Mycobacterium immunogenum recovered from brain abscess.</title>
        <authorList>
            <person name="Greninger A.L."/>
            <person name="Langelier C."/>
            <person name="Cunningham G."/>
            <person name="Chiu C.Y."/>
            <person name="Miller S."/>
        </authorList>
    </citation>
    <scope>NUCLEOTIDE SEQUENCE [LARGE SCALE GENOMIC DNA]</scope>
    <source>
        <strain evidence="2 3">CLUC14</strain>
    </source>
</reference>
<dbReference type="OrthoDB" id="3826377at2"/>
<dbReference type="Pfam" id="PF12680">
    <property type="entry name" value="SnoaL_2"/>
    <property type="match status" value="1"/>
</dbReference>